<evidence type="ECO:0000313" key="1">
    <source>
        <dbReference type="EMBL" id="MEN3238549.1"/>
    </source>
</evidence>
<dbReference type="Proteomes" id="UP001407347">
    <property type="component" value="Unassembled WGS sequence"/>
</dbReference>
<protein>
    <submittedName>
        <fullName evidence="1">Uncharacterized protein</fullName>
    </submittedName>
</protein>
<keyword evidence="2" id="KW-1185">Reference proteome</keyword>
<reference evidence="1 2" key="1">
    <citation type="journal article" date="2023" name="PLoS ONE">
        <title>Complete genome assembly of Hawai'i environmental nontuberculous mycobacteria reveals unexpected co-isolation with methylobacteria.</title>
        <authorList>
            <person name="Hendrix J."/>
            <person name="Epperson L.E."/>
            <person name="Tong E.I."/>
            <person name="Chan Y.L."/>
            <person name="Hasan N.A."/>
            <person name="Dawrs S.N."/>
            <person name="Norton G.J."/>
            <person name="Virdi R."/>
            <person name="Crooks J.L."/>
            <person name="Chan E.D."/>
            <person name="Honda J.R."/>
            <person name="Strong M."/>
        </authorList>
    </citation>
    <scope>NUCLEOTIDE SEQUENCE [LARGE SCALE GENOMIC DNA]</scope>
    <source>
        <strain evidence="1 2">NJH_HI04-1</strain>
    </source>
</reference>
<sequence length="50" mass="6073">MGDAFLMFERFHWTMEAVEQMDWSDFIDIADGVKIMYKREEDARRAAQRQ</sequence>
<proteinExistence type="predicted"/>
<accession>A0ABV0A3Y6</accession>
<dbReference type="RefSeq" id="WP_346013682.1">
    <property type="nucleotide sequence ID" value="NZ_JAQYXP010000006.1"/>
</dbReference>
<comment type="caution">
    <text evidence="1">The sequence shown here is derived from an EMBL/GenBank/DDBJ whole genome shotgun (WGS) entry which is preliminary data.</text>
</comment>
<dbReference type="EMBL" id="JAQYXP010000006">
    <property type="protein sequence ID" value="MEN3238549.1"/>
    <property type="molecule type" value="Genomic_DNA"/>
</dbReference>
<name>A0ABV0A3Y6_9HYPH</name>
<evidence type="ECO:0000313" key="2">
    <source>
        <dbReference type="Proteomes" id="UP001407347"/>
    </source>
</evidence>
<organism evidence="1 2">
    <name type="scientific">Methylobacterium ajmalii</name>
    <dbReference type="NCBI Taxonomy" id="2738439"/>
    <lineage>
        <taxon>Bacteria</taxon>
        <taxon>Pseudomonadati</taxon>
        <taxon>Pseudomonadota</taxon>
        <taxon>Alphaproteobacteria</taxon>
        <taxon>Hyphomicrobiales</taxon>
        <taxon>Methylobacteriaceae</taxon>
        <taxon>Methylobacterium</taxon>
    </lineage>
</organism>
<gene>
    <name evidence="1" type="ORF">PUR29_34485</name>
</gene>